<dbReference type="Proteomes" id="UP000475765">
    <property type="component" value="Unassembled WGS sequence"/>
</dbReference>
<dbReference type="RefSeq" id="WP_151521673.1">
    <property type="nucleotide sequence ID" value="NZ_WBPL01000039.1"/>
</dbReference>
<organism evidence="1 2">
    <name type="scientific">Bacillus cereus</name>
    <dbReference type="NCBI Taxonomy" id="1396"/>
    <lineage>
        <taxon>Bacteria</taxon>
        <taxon>Bacillati</taxon>
        <taxon>Bacillota</taxon>
        <taxon>Bacilli</taxon>
        <taxon>Bacillales</taxon>
        <taxon>Bacillaceae</taxon>
        <taxon>Bacillus</taxon>
        <taxon>Bacillus cereus group</taxon>
    </lineage>
</organism>
<protein>
    <submittedName>
        <fullName evidence="1">ArpU family transcriptional regulator</fullName>
    </submittedName>
</protein>
<proteinExistence type="predicted"/>
<dbReference type="NCBIfam" id="TIGR01637">
    <property type="entry name" value="phage_arpU"/>
    <property type="match status" value="1"/>
</dbReference>
<dbReference type="AlphaFoldDB" id="A0A9W7QFQ2"/>
<evidence type="ECO:0000313" key="2">
    <source>
        <dbReference type="Proteomes" id="UP000475765"/>
    </source>
</evidence>
<sequence>MEQLAFFPEIDDKTQKRIEKEVIKVLKEYRALKIRMENQQENKLEGISLFPEIRDTRKISDMKFKQIDKALTYCLDENESEIIKKKYLSNKRLKDEVIYEEIGLYKNAYYAKKRTALRSIATSLGMI</sequence>
<name>A0A9W7QFQ2_BACCE</name>
<dbReference type="InterPro" id="IPR006524">
    <property type="entry name" value="ArpU-like"/>
</dbReference>
<dbReference type="EMBL" id="WBPP01000020">
    <property type="protein sequence ID" value="KAB2394914.1"/>
    <property type="molecule type" value="Genomic_DNA"/>
</dbReference>
<gene>
    <name evidence="1" type="ORF">F8172_15830</name>
</gene>
<evidence type="ECO:0000313" key="1">
    <source>
        <dbReference type="EMBL" id="KAB2394914.1"/>
    </source>
</evidence>
<reference evidence="1 2" key="1">
    <citation type="submission" date="2019-10" db="EMBL/GenBank/DDBJ databases">
        <title>Bacillus from the desert of Cuatro Cinegas, Coahuila.</title>
        <authorList>
            <person name="Olmedo-Alvarez G."/>
            <person name="Saldana S."/>
            <person name="Barcelo D."/>
        </authorList>
    </citation>
    <scope>NUCLEOTIDE SEQUENCE [LARGE SCALE GENOMIC DNA]</scope>
    <source>
        <strain evidence="1 2">CH417_13T</strain>
    </source>
</reference>
<comment type="caution">
    <text evidence="1">The sequence shown here is derived from an EMBL/GenBank/DDBJ whole genome shotgun (WGS) entry which is preliminary data.</text>
</comment>
<accession>A0A9W7QFQ2</accession>